<feature type="transmembrane region" description="Helical" evidence="1">
    <location>
        <begin position="86"/>
        <end position="107"/>
    </location>
</feature>
<gene>
    <name evidence="3" type="ORF">DB891_16925</name>
</gene>
<comment type="caution">
    <text evidence="3">The sequence shown here is derived from an EMBL/GenBank/DDBJ whole genome shotgun (WGS) entry which is preliminary data.</text>
</comment>
<accession>A0A2U1JKU5</accession>
<evidence type="ECO:0000313" key="3">
    <source>
        <dbReference type="EMBL" id="PWA05503.1"/>
    </source>
</evidence>
<keyword evidence="1" id="KW-1133">Transmembrane helix</keyword>
<name>A0A2U1JKU5_9FLAO</name>
<dbReference type="RefSeq" id="WP_116764762.1">
    <property type="nucleotide sequence ID" value="NZ_QCZH01000035.1"/>
</dbReference>
<dbReference type="Pfam" id="PF13084">
    <property type="entry name" value="DUF3943"/>
    <property type="match status" value="1"/>
</dbReference>
<keyword evidence="4" id="KW-1185">Reference proteome</keyword>
<sequence length="285" mass="32258">MIQSKTFFGFILLTLTGFTSFSQQLEANNSLQDLNSNQFDNLAVVNDSKATPQDSLSYNTLPFTDSTLVQQNTTAYPPAFKDYRRLGLDTGMFLGATVIAFGVLYAMPESVTNWDKEDMKENGIANKWKQNVKAGPVWDEDDWVLNWITHPYSGGVYYMTARSSGFNIFESFVYSAIMSTFFWEYGVEAFAEIPSYQDLIITPIIGSMVGEGFFYAKKSIVKHDRKVLNSKFLGYTSLFLMDPFNTLLDSFGYKERQKAQLNIAPVGFDKGANKAIWGLNFNMQF</sequence>
<keyword evidence="1" id="KW-0812">Transmembrane</keyword>
<dbReference type="AlphaFoldDB" id="A0A2U1JKU5"/>
<feature type="transmembrane region" description="Helical" evidence="1">
    <location>
        <begin position="168"/>
        <end position="187"/>
    </location>
</feature>
<reference evidence="3 4" key="1">
    <citation type="submission" date="2018-04" db="EMBL/GenBank/DDBJ databases">
        <title>Flavobacterium sp. nov., isolated from glacier ice.</title>
        <authorList>
            <person name="Liu Q."/>
            <person name="Xin Y.-H."/>
        </authorList>
    </citation>
    <scope>NUCLEOTIDE SEQUENCE [LARGE SCALE GENOMIC DNA]</scope>
    <source>
        <strain evidence="3 4">LB2P30</strain>
    </source>
</reference>
<dbReference type="Proteomes" id="UP000245618">
    <property type="component" value="Unassembled WGS sequence"/>
</dbReference>
<organism evidence="3 4">
    <name type="scientific">Flavobacterium laiguense</name>
    <dbReference type="NCBI Taxonomy" id="2169409"/>
    <lineage>
        <taxon>Bacteria</taxon>
        <taxon>Pseudomonadati</taxon>
        <taxon>Bacteroidota</taxon>
        <taxon>Flavobacteriia</taxon>
        <taxon>Flavobacteriales</taxon>
        <taxon>Flavobacteriaceae</taxon>
        <taxon>Flavobacterium</taxon>
    </lineage>
</organism>
<evidence type="ECO:0000313" key="4">
    <source>
        <dbReference type="Proteomes" id="UP000245618"/>
    </source>
</evidence>
<feature type="domain" description="DUF3943" evidence="2">
    <location>
        <begin position="135"/>
        <end position="244"/>
    </location>
</feature>
<keyword evidence="1" id="KW-0472">Membrane</keyword>
<proteinExistence type="predicted"/>
<dbReference type="InterPro" id="IPR025079">
    <property type="entry name" value="DUF3943"/>
</dbReference>
<evidence type="ECO:0000256" key="1">
    <source>
        <dbReference type="SAM" id="Phobius"/>
    </source>
</evidence>
<protein>
    <submittedName>
        <fullName evidence="3">DUF3943 domain-containing protein</fullName>
    </submittedName>
</protein>
<dbReference type="OrthoDB" id="9808630at2"/>
<feature type="transmembrane region" description="Helical" evidence="1">
    <location>
        <begin position="199"/>
        <end position="216"/>
    </location>
</feature>
<evidence type="ECO:0000259" key="2">
    <source>
        <dbReference type="Pfam" id="PF13084"/>
    </source>
</evidence>
<dbReference type="EMBL" id="QCZH01000035">
    <property type="protein sequence ID" value="PWA05503.1"/>
    <property type="molecule type" value="Genomic_DNA"/>
</dbReference>